<evidence type="ECO:0000313" key="2">
    <source>
        <dbReference type="Proteomes" id="UP000269301"/>
    </source>
</evidence>
<proteinExistence type="predicted"/>
<keyword evidence="2" id="KW-1185">Reference proteome</keyword>
<evidence type="ECO:0008006" key="3">
    <source>
        <dbReference type="Google" id="ProtNLM"/>
    </source>
</evidence>
<dbReference type="AlphaFoldDB" id="A0A495AEB6"/>
<dbReference type="EMBL" id="RBZP01000001">
    <property type="protein sequence ID" value="RKQ37890.1"/>
    <property type="molecule type" value="Genomic_DNA"/>
</dbReference>
<organism evidence="1 2">
    <name type="scientific">Oceanobacillus halophilus</name>
    <dbReference type="NCBI Taxonomy" id="930130"/>
    <lineage>
        <taxon>Bacteria</taxon>
        <taxon>Bacillati</taxon>
        <taxon>Bacillota</taxon>
        <taxon>Bacilli</taxon>
        <taxon>Bacillales</taxon>
        <taxon>Bacillaceae</taxon>
        <taxon>Oceanobacillus</taxon>
    </lineage>
</organism>
<dbReference type="InterPro" id="IPR025716">
    <property type="entry name" value="Post-transcriptional_regulator"/>
</dbReference>
<comment type="caution">
    <text evidence="1">The sequence shown here is derived from an EMBL/GenBank/DDBJ whole genome shotgun (WGS) entry which is preliminary data.</text>
</comment>
<gene>
    <name evidence="1" type="ORF">D8M06_03580</name>
</gene>
<evidence type="ECO:0000313" key="1">
    <source>
        <dbReference type="EMBL" id="RKQ37890.1"/>
    </source>
</evidence>
<sequence>MEVVHTVNEWKSIVIPALESKADEFQALGYSQATGEDIWKCLVEKVWKGNPKKRIHETVQDIFHLGSNVYLSYLTVKSYKDDDLMASIAALTGDNSEKD</sequence>
<accession>A0A495AEB6</accession>
<reference evidence="1 2" key="1">
    <citation type="journal article" date="2016" name="Int. J. Syst. Evol. Microbiol.">
        <title>Oceanobacillus halophilus sp. nov., a novel moderately halophilic bacterium from a hypersaline lake.</title>
        <authorList>
            <person name="Amoozegar M.A."/>
            <person name="Bagheri M."/>
            <person name="Makhdoumi A."/>
            <person name="Nikou M.M."/>
            <person name="Fazeli S.A.S."/>
            <person name="Schumann P."/>
            <person name="Sproer C."/>
            <person name="Sanchez-Porro C."/>
            <person name="Ventosa A."/>
        </authorList>
    </citation>
    <scope>NUCLEOTIDE SEQUENCE [LARGE SCALE GENOMIC DNA]</scope>
    <source>
        <strain evidence="1 2">DSM 23996</strain>
    </source>
</reference>
<protein>
    <recommendedName>
        <fullName evidence="3">Post-transcriptional regulator</fullName>
    </recommendedName>
</protein>
<dbReference type="RefSeq" id="WP_121202963.1">
    <property type="nucleotide sequence ID" value="NZ_RBZP01000001.1"/>
</dbReference>
<name>A0A495AEB6_9BACI</name>
<dbReference type="Pfam" id="PF13797">
    <property type="entry name" value="Post_transc_reg"/>
    <property type="match status" value="1"/>
</dbReference>
<dbReference type="OrthoDB" id="2990595at2"/>
<dbReference type="Proteomes" id="UP000269301">
    <property type="component" value="Unassembled WGS sequence"/>
</dbReference>